<keyword evidence="1" id="KW-0472">Membrane</keyword>
<gene>
    <name evidence="2" type="ORF">CMV_022806</name>
</gene>
<dbReference type="EMBL" id="JRKL02004887">
    <property type="protein sequence ID" value="KAF3951559.1"/>
    <property type="molecule type" value="Genomic_DNA"/>
</dbReference>
<organism evidence="2 3">
    <name type="scientific">Castanea mollissima</name>
    <name type="common">Chinese chestnut</name>
    <dbReference type="NCBI Taxonomy" id="60419"/>
    <lineage>
        <taxon>Eukaryota</taxon>
        <taxon>Viridiplantae</taxon>
        <taxon>Streptophyta</taxon>
        <taxon>Embryophyta</taxon>
        <taxon>Tracheophyta</taxon>
        <taxon>Spermatophyta</taxon>
        <taxon>Magnoliopsida</taxon>
        <taxon>eudicotyledons</taxon>
        <taxon>Gunneridae</taxon>
        <taxon>Pentapetalae</taxon>
        <taxon>rosids</taxon>
        <taxon>fabids</taxon>
        <taxon>Fagales</taxon>
        <taxon>Fagaceae</taxon>
        <taxon>Castanea</taxon>
    </lineage>
</organism>
<name>A0A8J4QRJ1_9ROSI</name>
<evidence type="ECO:0000313" key="3">
    <source>
        <dbReference type="Proteomes" id="UP000737018"/>
    </source>
</evidence>
<dbReference type="Proteomes" id="UP000737018">
    <property type="component" value="Unassembled WGS sequence"/>
</dbReference>
<comment type="caution">
    <text evidence="2">The sequence shown here is derived from an EMBL/GenBank/DDBJ whole genome shotgun (WGS) entry which is preliminary data.</text>
</comment>
<evidence type="ECO:0000256" key="1">
    <source>
        <dbReference type="SAM" id="Phobius"/>
    </source>
</evidence>
<proteinExistence type="predicted"/>
<feature type="transmembrane region" description="Helical" evidence="1">
    <location>
        <begin position="82"/>
        <end position="106"/>
    </location>
</feature>
<dbReference type="AlphaFoldDB" id="A0A8J4QRJ1"/>
<evidence type="ECO:0000313" key="2">
    <source>
        <dbReference type="EMBL" id="KAF3951559.1"/>
    </source>
</evidence>
<reference evidence="2" key="1">
    <citation type="submission" date="2020-03" db="EMBL/GenBank/DDBJ databases">
        <title>Castanea mollissima Vanexum genome sequencing.</title>
        <authorList>
            <person name="Staton M."/>
        </authorList>
    </citation>
    <scope>NUCLEOTIDE SEQUENCE</scope>
    <source>
        <tissue evidence="2">Leaf</tissue>
    </source>
</reference>
<accession>A0A8J4QRJ1</accession>
<keyword evidence="1" id="KW-1133">Transmembrane helix</keyword>
<keyword evidence="3" id="KW-1185">Reference proteome</keyword>
<keyword evidence="1" id="KW-0812">Transmembrane</keyword>
<protein>
    <submittedName>
        <fullName evidence="2">Uncharacterized protein</fullName>
    </submittedName>
</protein>
<sequence length="172" mass="20146">MLEISLCLCLVDKKGFKFRIEVNLDAMTHLRIWKPILKKVYIFFGTHKNYNLLSFNPAIQYARSSIDRFISFQPSKSIRRQALVVFSLIYALWKFVFGFGLLVSLLTVDPKKLRDSVEKSSFTTSRYMSRSLAVKSNMSSWVKWVNFDPPLTILHLVVQCWELELSLVTRRE</sequence>